<protein>
    <recommendedName>
        <fullName evidence="3">IPT/TIG domain-containing protein</fullName>
    </recommendedName>
</protein>
<dbReference type="EMBL" id="JASITI010000040">
    <property type="protein sequence ID" value="MDK9499178.1"/>
    <property type="molecule type" value="Genomic_DNA"/>
</dbReference>
<dbReference type="Gene3D" id="2.60.40.230">
    <property type="entry name" value="Neocarzinostatin-like"/>
    <property type="match status" value="1"/>
</dbReference>
<evidence type="ECO:0000313" key="1">
    <source>
        <dbReference type="EMBL" id="MDK9499178.1"/>
    </source>
</evidence>
<dbReference type="RefSeq" id="WP_285345118.1">
    <property type="nucleotide sequence ID" value="NZ_JASITI010000040.1"/>
</dbReference>
<organism evidence="1 2">
    <name type="scientific">Streptomyces katrae</name>
    <dbReference type="NCBI Taxonomy" id="68223"/>
    <lineage>
        <taxon>Bacteria</taxon>
        <taxon>Bacillati</taxon>
        <taxon>Actinomycetota</taxon>
        <taxon>Actinomycetes</taxon>
        <taxon>Kitasatosporales</taxon>
        <taxon>Streptomycetaceae</taxon>
        <taxon>Streptomyces</taxon>
    </lineage>
</organism>
<comment type="caution">
    <text evidence="1">The sequence shown here is derived from an EMBL/GenBank/DDBJ whole genome shotgun (WGS) entry which is preliminary data.</text>
</comment>
<reference evidence="1 2" key="1">
    <citation type="submission" date="2023-05" db="EMBL/GenBank/DDBJ databases">
        <title>Sequencing and Assembly of Streptomyces sp. NP73.</title>
        <authorList>
            <person name="Konwar A.N."/>
            <person name="Saikia K."/>
            <person name="Thakur D."/>
        </authorList>
    </citation>
    <scope>NUCLEOTIDE SEQUENCE [LARGE SCALE GENOMIC DNA]</scope>
    <source>
        <strain evidence="1 2">NP73</strain>
    </source>
</reference>
<dbReference type="Proteomes" id="UP001223390">
    <property type="component" value="Unassembled WGS sequence"/>
</dbReference>
<name>A0ABT7GZW4_9ACTN</name>
<evidence type="ECO:0008006" key="3">
    <source>
        <dbReference type="Google" id="ProtNLM"/>
    </source>
</evidence>
<accession>A0ABT7GZW4</accession>
<gene>
    <name evidence="1" type="ORF">QEZ40_004590</name>
</gene>
<keyword evidence="2" id="KW-1185">Reference proteome</keyword>
<proteinExistence type="predicted"/>
<sequence length="226" mass="21747">MNLRRVTLGAAGGTPGARVRVTGVGFTPGAAVTVEGRAAAAPTADRAQVTADARGAVAVELPVTDRATTGVLAYEGPAWSPPRGSAPAPYAVSAPDPGALTLTQAGAAVTLGAVAYGGGGAAPGRIGTVTVKDTRIGGGRWKLTATLTGFTGRDAAGAAGALASWTPSCRGGCTPGPAGPAGPEGAVLATGGAGTVTVDAALSLTLPPYTPPGAYRAVLTLTLRPL</sequence>
<evidence type="ECO:0000313" key="2">
    <source>
        <dbReference type="Proteomes" id="UP001223390"/>
    </source>
</evidence>